<name>A0AAN0J744_AMPQE</name>
<dbReference type="EnsemblMetazoa" id="XM_019997023.1">
    <property type="protein sequence ID" value="XP_019852582.1"/>
    <property type="gene ID" value="LOC109582355"/>
</dbReference>
<keyword evidence="1" id="KW-1133">Transmembrane helix</keyword>
<feature type="transmembrane region" description="Helical" evidence="1">
    <location>
        <begin position="50"/>
        <end position="76"/>
    </location>
</feature>
<keyword evidence="1" id="KW-0812">Transmembrane</keyword>
<keyword evidence="1" id="KW-0472">Membrane</keyword>
<accession>A0AAN0J744</accession>
<evidence type="ECO:0000313" key="3">
    <source>
        <dbReference type="Proteomes" id="UP000007879"/>
    </source>
</evidence>
<dbReference type="GeneID" id="109582355"/>
<protein>
    <submittedName>
        <fullName evidence="2">Uncharacterized protein</fullName>
    </submittedName>
</protein>
<dbReference type="Proteomes" id="UP000007879">
    <property type="component" value="Unassembled WGS sequence"/>
</dbReference>
<dbReference type="RefSeq" id="XP_019852582.1">
    <property type="nucleotide sequence ID" value="XM_019997023.1"/>
</dbReference>
<reference evidence="3" key="1">
    <citation type="journal article" date="2010" name="Nature">
        <title>The Amphimedon queenslandica genome and the evolution of animal complexity.</title>
        <authorList>
            <person name="Srivastava M."/>
            <person name="Simakov O."/>
            <person name="Chapman J."/>
            <person name="Fahey B."/>
            <person name="Gauthier M.E."/>
            <person name="Mitros T."/>
            <person name="Richards G.S."/>
            <person name="Conaco C."/>
            <person name="Dacre M."/>
            <person name="Hellsten U."/>
            <person name="Larroux C."/>
            <person name="Putnam N.H."/>
            <person name="Stanke M."/>
            <person name="Adamska M."/>
            <person name="Darling A."/>
            <person name="Degnan S.M."/>
            <person name="Oakley T.H."/>
            <person name="Plachetzki D.C."/>
            <person name="Zhai Y."/>
            <person name="Adamski M."/>
            <person name="Calcino A."/>
            <person name="Cummins S.F."/>
            <person name="Goodstein D.M."/>
            <person name="Harris C."/>
            <person name="Jackson D.J."/>
            <person name="Leys S.P."/>
            <person name="Shu S."/>
            <person name="Woodcroft B.J."/>
            <person name="Vervoort M."/>
            <person name="Kosik K.S."/>
            <person name="Manning G."/>
            <person name="Degnan B.M."/>
            <person name="Rokhsar D.S."/>
        </authorList>
    </citation>
    <scope>NUCLEOTIDE SEQUENCE [LARGE SCALE GENOMIC DNA]</scope>
</reference>
<keyword evidence="3" id="KW-1185">Reference proteome</keyword>
<evidence type="ECO:0000256" key="1">
    <source>
        <dbReference type="SAM" id="Phobius"/>
    </source>
</evidence>
<sequence>MLPFNHTTTTPYYCYTSVMISPWQSKTTTVSNATPSVSVTPSISDTSDSVIALGVSVGVLLILTTVSVIINIYCFIKYCKYSIDRRINEGIKEFFSATKQIKTDYDIAMQVHEPYELHALRRKSDEDIEMHVCEPYEHCSAKTVQVIEEIYAECKASPNYIADEDYI</sequence>
<dbReference type="KEGG" id="aqu:109582355"/>
<organism evidence="2 3">
    <name type="scientific">Amphimedon queenslandica</name>
    <name type="common">Sponge</name>
    <dbReference type="NCBI Taxonomy" id="400682"/>
    <lineage>
        <taxon>Eukaryota</taxon>
        <taxon>Metazoa</taxon>
        <taxon>Porifera</taxon>
        <taxon>Demospongiae</taxon>
        <taxon>Heteroscleromorpha</taxon>
        <taxon>Haplosclerida</taxon>
        <taxon>Niphatidae</taxon>
        <taxon>Amphimedon</taxon>
    </lineage>
</organism>
<reference evidence="2" key="2">
    <citation type="submission" date="2024-06" db="UniProtKB">
        <authorList>
            <consortium name="EnsemblMetazoa"/>
        </authorList>
    </citation>
    <scope>IDENTIFICATION</scope>
</reference>
<proteinExistence type="predicted"/>
<evidence type="ECO:0000313" key="2">
    <source>
        <dbReference type="EnsemblMetazoa" id="XP_019852582.1"/>
    </source>
</evidence>
<dbReference type="AlphaFoldDB" id="A0AAN0J744"/>